<dbReference type="OrthoDB" id="9769319at2"/>
<dbReference type="Gene3D" id="3.40.190.10">
    <property type="entry name" value="Periplasmic binding protein-like II"/>
    <property type="match status" value="2"/>
</dbReference>
<dbReference type="InterPro" id="IPR006059">
    <property type="entry name" value="SBP"/>
</dbReference>
<keyword evidence="8" id="KW-1185">Reference proteome</keyword>
<dbReference type="GO" id="GO:0019808">
    <property type="term" value="F:polyamine binding"/>
    <property type="evidence" value="ECO:0007669"/>
    <property type="project" value="InterPro"/>
</dbReference>
<dbReference type="PIRSF" id="PIRSF019574">
    <property type="entry name" value="Periplasmic_polyamine_BP"/>
    <property type="match status" value="1"/>
</dbReference>
<dbReference type="RefSeq" id="WP_041953486.1">
    <property type="nucleotide sequence ID" value="NZ_CP009761.1"/>
</dbReference>
<evidence type="ECO:0000256" key="4">
    <source>
        <dbReference type="ARBA" id="ARBA00022764"/>
    </source>
</evidence>
<dbReference type="GO" id="GO:0015846">
    <property type="term" value="P:polyamine transport"/>
    <property type="evidence" value="ECO:0007669"/>
    <property type="project" value="InterPro"/>
</dbReference>
<dbReference type="Pfam" id="PF13416">
    <property type="entry name" value="SBP_bac_8"/>
    <property type="match status" value="1"/>
</dbReference>
<feature type="chain" id="PRO_5039581067" evidence="6">
    <location>
        <begin position="25"/>
        <end position="362"/>
    </location>
</feature>
<proteinExistence type="predicted"/>
<organism evidence="7 8">
    <name type="scientific">Parvimonas micra</name>
    <dbReference type="NCBI Taxonomy" id="33033"/>
    <lineage>
        <taxon>Bacteria</taxon>
        <taxon>Bacillati</taxon>
        <taxon>Bacillota</taxon>
        <taxon>Tissierellia</taxon>
        <taxon>Tissierellales</taxon>
        <taxon>Peptoniphilaceae</taxon>
        <taxon>Parvimonas</taxon>
    </lineage>
</organism>
<sequence length="362" mass="41507">MKKFKNLLALLLVLVTAVSFTACGKTDKKEEKKEEKTEQSTEKKVLNVTNTDLFIDPETIKEFEKEYNCKVNYTFFEENEEYYTKLKSGAEKYDVIVASDYMVDTMIKENMLEKLDKNKIPNMDKVKKEYRNLVFDPTSEYSVPYTIGNIGIAYDKSKQEKVDSWADLWDKKNKGEVVMLDGSRFTMAIAMIKEGIDPNSTKVEDIEKAKNSLIAQKKIVKNYVGDDQAKDNLISGDSKLTCIWGGEALLAKDENKNVEFVFPKEGAIFIFDNWVIPKVSENKELAAKFIDFMSRPEISARNCNFVKYGSPIDGARELMDENLKNSDIVFPKKEVFKKGYILKDLGESNEKLQDAWTEIKAK</sequence>
<keyword evidence="4" id="KW-0574">Periplasm</keyword>
<dbReference type="STRING" id="33033.NW74_01405"/>
<dbReference type="EMBL" id="CP009761">
    <property type="protein sequence ID" value="AIZ36101.1"/>
    <property type="molecule type" value="Genomic_DNA"/>
</dbReference>
<protein>
    <submittedName>
        <fullName evidence="7">ABC transporter substrate-binding protein</fullName>
    </submittedName>
</protein>
<evidence type="ECO:0000256" key="3">
    <source>
        <dbReference type="ARBA" id="ARBA00022729"/>
    </source>
</evidence>
<dbReference type="PANTHER" id="PTHR30222">
    <property type="entry name" value="SPERMIDINE/PUTRESCINE-BINDING PERIPLASMIC PROTEIN"/>
    <property type="match status" value="1"/>
</dbReference>
<dbReference type="InterPro" id="IPR001188">
    <property type="entry name" value="Sperm_putr-bd"/>
</dbReference>
<dbReference type="SUPFAM" id="SSF53850">
    <property type="entry name" value="Periplasmic binding protein-like II"/>
    <property type="match status" value="1"/>
</dbReference>
<dbReference type="GO" id="GO:0042597">
    <property type="term" value="C:periplasmic space"/>
    <property type="evidence" value="ECO:0007669"/>
    <property type="project" value="UniProtKB-SubCell"/>
</dbReference>
<comment type="subcellular location">
    <subcellularLocation>
        <location evidence="1">Periplasm</location>
    </subcellularLocation>
</comment>
<dbReference type="CDD" id="cd13590">
    <property type="entry name" value="PBP2_PotD_PotF_like"/>
    <property type="match status" value="1"/>
</dbReference>
<evidence type="ECO:0000313" key="8">
    <source>
        <dbReference type="Proteomes" id="UP000031386"/>
    </source>
</evidence>
<evidence type="ECO:0000256" key="1">
    <source>
        <dbReference type="ARBA" id="ARBA00004418"/>
    </source>
</evidence>
<dbReference type="Proteomes" id="UP000031386">
    <property type="component" value="Chromosome"/>
</dbReference>
<dbReference type="AlphaFoldDB" id="A0A0B4S0E5"/>
<dbReference type="KEGG" id="pmic:NW74_01405"/>
<evidence type="ECO:0000256" key="6">
    <source>
        <dbReference type="SAM" id="SignalP"/>
    </source>
</evidence>
<evidence type="ECO:0000256" key="5">
    <source>
        <dbReference type="PIRSR" id="PIRSR019574-1"/>
    </source>
</evidence>
<reference evidence="7 8" key="1">
    <citation type="submission" date="2014-10" db="EMBL/GenBank/DDBJ databases">
        <title>Complete genome sequence of Parvimonas micra KCOM 1535 (= ChDC B708).</title>
        <authorList>
            <person name="Kook J.-K."/>
            <person name="Park S.-N."/>
            <person name="Lim Y.K."/>
            <person name="Roh H."/>
        </authorList>
    </citation>
    <scope>NUCLEOTIDE SEQUENCE [LARGE SCALE GENOMIC DNA]</scope>
    <source>
        <strain evidence="8">KCOM 1535 / ChDC B708</strain>
    </source>
</reference>
<dbReference type="PRINTS" id="PR00909">
    <property type="entry name" value="SPERMDNBNDNG"/>
</dbReference>
<feature type="binding site" evidence="5">
    <location>
        <position position="101"/>
    </location>
    <ligand>
        <name>spermidine</name>
        <dbReference type="ChEBI" id="CHEBI:57834"/>
    </ligand>
</feature>
<dbReference type="PROSITE" id="PS51257">
    <property type="entry name" value="PROKAR_LIPOPROTEIN"/>
    <property type="match status" value="1"/>
</dbReference>
<evidence type="ECO:0000256" key="2">
    <source>
        <dbReference type="ARBA" id="ARBA00022448"/>
    </source>
</evidence>
<evidence type="ECO:0000313" key="7">
    <source>
        <dbReference type="EMBL" id="AIZ36101.1"/>
    </source>
</evidence>
<accession>A0A0B4S0E5</accession>
<feature type="signal peptide" evidence="6">
    <location>
        <begin position="1"/>
        <end position="24"/>
    </location>
</feature>
<gene>
    <name evidence="7" type="ORF">NW74_01405</name>
</gene>
<name>A0A0B4S0E5_9FIRM</name>
<keyword evidence="3 6" id="KW-0732">Signal</keyword>
<dbReference type="PANTHER" id="PTHR30222:SF17">
    <property type="entry name" value="SPERMIDINE_PUTRESCINE-BINDING PERIPLASMIC PROTEIN"/>
    <property type="match status" value="1"/>
</dbReference>
<keyword evidence="2" id="KW-0813">Transport</keyword>